<dbReference type="EMBL" id="JH171319">
    <property type="protein sequence ID" value="EHB11427.1"/>
    <property type="molecule type" value="Genomic_DNA"/>
</dbReference>
<organism evidence="2 3">
    <name type="scientific">Heterocephalus glaber</name>
    <name type="common">Naked mole rat</name>
    <dbReference type="NCBI Taxonomy" id="10181"/>
    <lineage>
        <taxon>Eukaryota</taxon>
        <taxon>Metazoa</taxon>
        <taxon>Chordata</taxon>
        <taxon>Craniata</taxon>
        <taxon>Vertebrata</taxon>
        <taxon>Euteleostomi</taxon>
        <taxon>Mammalia</taxon>
        <taxon>Eutheria</taxon>
        <taxon>Euarchontoglires</taxon>
        <taxon>Glires</taxon>
        <taxon>Rodentia</taxon>
        <taxon>Hystricomorpha</taxon>
        <taxon>Bathyergidae</taxon>
        <taxon>Heterocephalus</taxon>
    </lineage>
</organism>
<accession>G5BQ78</accession>
<evidence type="ECO:0000313" key="2">
    <source>
        <dbReference type="EMBL" id="EHB11427.1"/>
    </source>
</evidence>
<evidence type="ECO:0000256" key="1">
    <source>
        <dbReference type="SAM" id="MobiDB-lite"/>
    </source>
</evidence>
<dbReference type="GO" id="GO:0031110">
    <property type="term" value="P:regulation of microtubule polymerization or depolymerization"/>
    <property type="evidence" value="ECO:0007669"/>
    <property type="project" value="InterPro"/>
</dbReference>
<gene>
    <name evidence="2" type="ORF">GW7_13375</name>
</gene>
<protein>
    <submittedName>
        <fullName evidence="2">Stathmin-2</fullName>
    </submittedName>
</protein>
<dbReference type="InterPro" id="IPR036002">
    <property type="entry name" value="Stathmin_sf"/>
</dbReference>
<sequence length="93" mass="9792">MEEKQINKCASGQAFELIRELPTASSEVLQTLPVSGGDPEETGGFGEDKVSGGPGAEAIGREEEAQVRSPAEAIRGDGNFSNTAEEKPILKMD</sequence>
<dbReference type="AlphaFoldDB" id="G5BQ78"/>
<reference evidence="2 3" key="1">
    <citation type="journal article" date="2011" name="Nature">
        <title>Genome sequencing reveals insights into physiology and longevity of the naked mole rat.</title>
        <authorList>
            <person name="Kim E.B."/>
            <person name="Fang X."/>
            <person name="Fushan A.A."/>
            <person name="Huang Z."/>
            <person name="Lobanov A.V."/>
            <person name="Han L."/>
            <person name="Marino S.M."/>
            <person name="Sun X."/>
            <person name="Turanov A.A."/>
            <person name="Yang P."/>
            <person name="Yim S.H."/>
            <person name="Zhao X."/>
            <person name="Kasaikina M.V."/>
            <person name="Stoletzki N."/>
            <person name="Peng C."/>
            <person name="Polak P."/>
            <person name="Xiong Z."/>
            <person name="Kiezun A."/>
            <person name="Zhu Y."/>
            <person name="Chen Y."/>
            <person name="Kryukov G.V."/>
            <person name="Zhang Q."/>
            <person name="Peshkin L."/>
            <person name="Yang L."/>
            <person name="Bronson R.T."/>
            <person name="Buffenstein R."/>
            <person name="Wang B."/>
            <person name="Han C."/>
            <person name="Li Q."/>
            <person name="Chen L."/>
            <person name="Zhao W."/>
            <person name="Sunyaev S.R."/>
            <person name="Park T.J."/>
            <person name="Zhang G."/>
            <person name="Wang J."/>
            <person name="Gladyshev V.N."/>
        </authorList>
    </citation>
    <scope>NUCLEOTIDE SEQUENCE [LARGE SCALE GENOMIC DNA]</scope>
</reference>
<feature type="region of interest" description="Disordered" evidence="1">
    <location>
        <begin position="32"/>
        <end position="93"/>
    </location>
</feature>
<dbReference type="SUPFAM" id="SSF101494">
    <property type="entry name" value="Stathmin"/>
    <property type="match status" value="1"/>
</dbReference>
<dbReference type="InParanoid" id="G5BQ78"/>
<feature type="compositionally biased region" description="Basic and acidic residues" evidence="1">
    <location>
        <begin position="84"/>
        <end position="93"/>
    </location>
</feature>
<proteinExistence type="predicted"/>
<evidence type="ECO:0000313" key="3">
    <source>
        <dbReference type="Proteomes" id="UP000006813"/>
    </source>
</evidence>
<dbReference type="Proteomes" id="UP000006813">
    <property type="component" value="Unassembled WGS sequence"/>
</dbReference>
<name>G5BQ78_HETGA</name>